<gene>
    <name evidence="1" type="ORF">CC85DRAFT_203267</name>
</gene>
<keyword evidence="2" id="KW-1185">Reference proteome</keyword>
<dbReference type="Proteomes" id="UP000053611">
    <property type="component" value="Unassembled WGS sequence"/>
</dbReference>
<name>A0A0J1BA31_9TREE</name>
<dbReference type="RefSeq" id="XP_018281235.1">
    <property type="nucleotide sequence ID" value="XM_018419912.1"/>
</dbReference>
<sequence>MMARIRKIDPLSSSTLLSSIRARSKTSRRFCKFTMHLFPLHVVLTLCGRFSIGARPLHTVYFRPRLGS</sequence>
<proteinExistence type="predicted"/>
<dbReference type="GeneID" id="28980515"/>
<dbReference type="AlphaFoldDB" id="A0A0J1BA31"/>
<protein>
    <submittedName>
        <fullName evidence="1">Uncharacterized protein</fullName>
    </submittedName>
</protein>
<evidence type="ECO:0000313" key="2">
    <source>
        <dbReference type="Proteomes" id="UP000053611"/>
    </source>
</evidence>
<dbReference type="EMBL" id="KQ087185">
    <property type="protein sequence ID" value="KLT44744.1"/>
    <property type="molecule type" value="Genomic_DNA"/>
</dbReference>
<reference evidence="1 2" key="1">
    <citation type="submission" date="2015-03" db="EMBL/GenBank/DDBJ databases">
        <title>Genomics and transcriptomics of the oil-accumulating basidiomycete yeast T. oleaginosus allow insights into substrate utilization and the diverse evolutionary trajectories of mating systems in fungi.</title>
        <authorList>
            <consortium name="DOE Joint Genome Institute"/>
            <person name="Kourist R."/>
            <person name="Kracht O."/>
            <person name="Bracharz F."/>
            <person name="Lipzen A."/>
            <person name="Nolan M."/>
            <person name="Ohm R."/>
            <person name="Grigoriev I."/>
            <person name="Sun S."/>
            <person name="Heitman J."/>
            <person name="Bruck T."/>
            <person name="Nowrousian M."/>
        </authorList>
    </citation>
    <scope>NUCLEOTIDE SEQUENCE [LARGE SCALE GENOMIC DNA]</scope>
    <source>
        <strain evidence="1 2">IBC0246</strain>
    </source>
</reference>
<evidence type="ECO:0000313" key="1">
    <source>
        <dbReference type="EMBL" id="KLT44744.1"/>
    </source>
</evidence>
<organism evidence="1 2">
    <name type="scientific">Cutaneotrichosporon oleaginosum</name>
    <dbReference type="NCBI Taxonomy" id="879819"/>
    <lineage>
        <taxon>Eukaryota</taxon>
        <taxon>Fungi</taxon>
        <taxon>Dikarya</taxon>
        <taxon>Basidiomycota</taxon>
        <taxon>Agaricomycotina</taxon>
        <taxon>Tremellomycetes</taxon>
        <taxon>Trichosporonales</taxon>
        <taxon>Trichosporonaceae</taxon>
        <taxon>Cutaneotrichosporon</taxon>
    </lineage>
</organism>
<accession>A0A0J1BA31</accession>